<dbReference type="PANTHER" id="PTHR43479:SF7">
    <property type="entry name" value="TETR-FAMILY TRANSCRIPTIONAL REGULATOR"/>
    <property type="match status" value="1"/>
</dbReference>
<accession>A0A139R4C8</accession>
<organism evidence="5 8">
    <name type="scientific">Streptococcus gallolyticus</name>
    <dbReference type="NCBI Taxonomy" id="315405"/>
    <lineage>
        <taxon>Bacteria</taxon>
        <taxon>Bacillati</taxon>
        <taxon>Bacillota</taxon>
        <taxon>Bacilli</taxon>
        <taxon>Lactobacillales</taxon>
        <taxon>Streptococcaceae</taxon>
        <taxon>Streptococcus</taxon>
    </lineage>
</organism>
<evidence type="ECO:0000313" key="4">
    <source>
        <dbReference type="EMBL" id="KXT73323.1"/>
    </source>
</evidence>
<dbReference type="Gene3D" id="1.10.357.10">
    <property type="entry name" value="Tetracycline Repressor, domain 2"/>
    <property type="match status" value="1"/>
</dbReference>
<evidence type="ECO:0000313" key="9">
    <source>
        <dbReference type="Proteomes" id="UP000183629"/>
    </source>
</evidence>
<dbReference type="PROSITE" id="PS50977">
    <property type="entry name" value="HTH_TETR_2"/>
    <property type="match status" value="1"/>
</dbReference>
<dbReference type="Proteomes" id="UP000183629">
    <property type="component" value="Unassembled WGS sequence"/>
</dbReference>
<dbReference type="RefSeq" id="WP_061458159.1">
    <property type="nucleotide sequence ID" value="NZ_FOLZ01000004.1"/>
</dbReference>
<feature type="DNA-binding region" description="H-T-H motif" evidence="2">
    <location>
        <begin position="35"/>
        <end position="54"/>
    </location>
</feature>
<protein>
    <submittedName>
        <fullName evidence="5">Transcriptional regulator, TetR family</fullName>
    </submittedName>
</protein>
<dbReference type="EMBL" id="LQXV01000141">
    <property type="protein sequence ID" value="KXU09583.1"/>
    <property type="molecule type" value="Genomic_DNA"/>
</dbReference>
<sequence length="200" mass="23715">MPHLSKKQHQILETKHRLSKALYLLVTERHYDKITIYHILEKAGVSRRTFYRYFNSKSDLMDYCLDNFIEGYYLQRDNFILAQQAEDVFLVTLNFMYYNREFIRSLVESGHFSLLTAKFNDKSELIYKTINLPWCVEDTADHNIDYISKGLFGAYLNVLQFWLTKDEPERPEHIAKNLALLFSSIPGYFDNVSQNSNKDN</sequence>
<evidence type="ECO:0000256" key="2">
    <source>
        <dbReference type="PROSITE-ProRule" id="PRU00335"/>
    </source>
</evidence>
<reference evidence="6" key="2">
    <citation type="submission" date="2016-10" db="EMBL/GenBank/DDBJ databases">
        <authorList>
            <person name="de Groot N.N."/>
        </authorList>
    </citation>
    <scope>NUCLEOTIDE SEQUENCE [LARGE SCALE GENOMIC DNA]</scope>
    <source>
        <strain evidence="6">LMG 15572</strain>
    </source>
</reference>
<name>A0A139R4C8_9STRE</name>
<dbReference type="Proteomes" id="UP000070198">
    <property type="component" value="Unassembled WGS sequence"/>
</dbReference>
<reference evidence="9" key="3">
    <citation type="submission" date="2016-10" db="EMBL/GenBank/DDBJ databases">
        <authorList>
            <person name="Varghese N."/>
            <person name="Submissions S."/>
        </authorList>
    </citation>
    <scope>NUCLEOTIDE SEQUENCE [LARGE SCALE GENOMIC DNA]</scope>
    <source>
        <strain evidence="9">LMG 15572</strain>
    </source>
</reference>
<dbReference type="EMBL" id="LQOF01000024">
    <property type="protein sequence ID" value="KXT73323.1"/>
    <property type="molecule type" value="Genomic_DNA"/>
</dbReference>
<keyword evidence="1 2" id="KW-0238">DNA-binding</keyword>
<dbReference type="InterPro" id="IPR001647">
    <property type="entry name" value="HTH_TetR"/>
</dbReference>
<evidence type="ECO:0000313" key="6">
    <source>
        <dbReference type="EMBL" id="SFU72691.1"/>
    </source>
</evidence>
<dbReference type="InterPro" id="IPR009057">
    <property type="entry name" value="Homeodomain-like_sf"/>
</dbReference>
<dbReference type="GO" id="GO:0003677">
    <property type="term" value="F:DNA binding"/>
    <property type="evidence" value="ECO:0007669"/>
    <property type="project" value="UniProtKB-UniRule"/>
</dbReference>
<dbReference type="InterPro" id="IPR050624">
    <property type="entry name" value="HTH-type_Tx_Regulator"/>
</dbReference>
<dbReference type="EMBL" id="FPBN01000005">
    <property type="protein sequence ID" value="SFU72691.1"/>
    <property type="molecule type" value="Genomic_DNA"/>
</dbReference>
<feature type="domain" description="HTH tetR-type" evidence="3">
    <location>
        <begin position="12"/>
        <end position="72"/>
    </location>
</feature>
<dbReference type="Pfam" id="PF00440">
    <property type="entry name" value="TetR_N"/>
    <property type="match status" value="1"/>
</dbReference>
<dbReference type="InterPro" id="IPR039532">
    <property type="entry name" value="TetR_C_Firmicutes"/>
</dbReference>
<evidence type="ECO:0000313" key="5">
    <source>
        <dbReference type="EMBL" id="KXU09583.1"/>
    </source>
</evidence>
<evidence type="ECO:0000256" key="1">
    <source>
        <dbReference type="ARBA" id="ARBA00023125"/>
    </source>
</evidence>
<dbReference type="Pfam" id="PF14278">
    <property type="entry name" value="TetR_C_8"/>
    <property type="match status" value="1"/>
</dbReference>
<dbReference type="AlphaFoldDB" id="A0A139R4C8"/>
<evidence type="ECO:0000259" key="3">
    <source>
        <dbReference type="PROSITE" id="PS50977"/>
    </source>
</evidence>
<dbReference type="Proteomes" id="UP000071927">
    <property type="component" value="Unassembled WGS sequence"/>
</dbReference>
<reference evidence="7 8" key="1">
    <citation type="submission" date="2016-01" db="EMBL/GenBank/DDBJ databases">
        <title>Highly variable Streptococcus oralis are common among viridans streptococci isolated from primates.</title>
        <authorList>
            <person name="Denapaite D."/>
            <person name="Rieger M."/>
            <person name="Koendgen S."/>
            <person name="Brueckner R."/>
            <person name="Ochigava I."/>
            <person name="Kappeler P."/>
            <person name="Maetz-Rensing K."/>
            <person name="Leendertz F."/>
            <person name="Hakenbeck R."/>
        </authorList>
    </citation>
    <scope>NUCLEOTIDE SEQUENCE [LARGE SCALE GENOMIC DNA]</scope>
    <source>
        <strain evidence="4 7">DD02</strain>
        <strain evidence="5 8">DD03</strain>
    </source>
</reference>
<evidence type="ECO:0000313" key="7">
    <source>
        <dbReference type="Proteomes" id="UP000070198"/>
    </source>
</evidence>
<dbReference type="PANTHER" id="PTHR43479">
    <property type="entry name" value="ACREF/ENVCD OPERON REPRESSOR-RELATED"/>
    <property type="match status" value="1"/>
</dbReference>
<dbReference type="PATRIC" id="fig|315405.11.peg.277"/>
<gene>
    <name evidence="6" type="ORF">SAMN05660328_10552</name>
    <name evidence="4" type="ORF">SGADD02_00250</name>
    <name evidence="5" type="ORF">SGADD03_00639</name>
</gene>
<evidence type="ECO:0000313" key="8">
    <source>
        <dbReference type="Proteomes" id="UP000071927"/>
    </source>
</evidence>
<proteinExistence type="predicted"/>
<dbReference type="SUPFAM" id="SSF46689">
    <property type="entry name" value="Homeodomain-like"/>
    <property type="match status" value="1"/>
</dbReference>
<keyword evidence="9" id="KW-1185">Reference proteome</keyword>